<dbReference type="EMBL" id="BAAAUT010000027">
    <property type="protein sequence ID" value="GAA3141711.1"/>
    <property type="molecule type" value="Genomic_DNA"/>
</dbReference>
<evidence type="ECO:0000256" key="2">
    <source>
        <dbReference type="PROSITE-ProRule" id="PRU00703"/>
    </source>
</evidence>
<dbReference type="Proteomes" id="UP001500320">
    <property type="component" value="Unassembled WGS sequence"/>
</dbReference>
<keyword evidence="1 2" id="KW-0129">CBS domain</keyword>
<evidence type="ECO:0000313" key="5">
    <source>
        <dbReference type="Proteomes" id="UP001500320"/>
    </source>
</evidence>
<dbReference type="SUPFAM" id="SSF54631">
    <property type="entry name" value="CBS-domain pair"/>
    <property type="match status" value="1"/>
</dbReference>
<gene>
    <name evidence="4" type="ORF">GCM10010466_35850</name>
</gene>
<feature type="domain" description="CBS" evidence="3">
    <location>
        <begin position="9"/>
        <end position="67"/>
    </location>
</feature>
<proteinExistence type="predicted"/>
<dbReference type="InterPro" id="IPR046342">
    <property type="entry name" value="CBS_dom_sf"/>
</dbReference>
<comment type="caution">
    <text evidence="4">The sequence shown here is derived from an EMBL/GenBank/DDBJ whole genome shotgun (WGS) entry which is preliminary data.</text>
</comment>
<evidence type="ECO:0000259" key="3">
    <source>
        <dbReference type="PROSITE" id="PS51371"/>
    </source>
</evidence>
<dbReference type="RefSeq" id="WP_344860876.1">
    <property type="nucleotide sequence ID" value="NZ_BAAAUT010000027.1"/>
</dbReference>
<feature type="domain" description="CBS" evidence="3">
    <location>
        <begin position="91"/>
        <end position="149"/>
    </location>
</feature>
<sequence length="168" mass="18198">MRTRVRDVMGRVAIAVPLNAPFAEVIAVMRRFAVGAVAVVDAGRRPVGVVSQDDLLLKEADRVRHGVSVCDGRGRRQEHRKAAGAVAAELMTAPAVTVTPGTPVREAARLMHERRLRQLPVIDPVTGRMVGTVHQVDLLKVFTRPPERLRAEEVTCAGDDVSVAPVAY</sequence>
<evidence type="ECO:0000313" key="4">
    <source>
        <dbReference type="EMBL" id="GAA3141711.1"/>
    </source>
</evidence>
<dbReference type="PANTHER" id="PTHR43080">
    <property type="entry name" value="CBS DOMAIN-CONTAINING PROTEIN CBSX3, MITOCHONDRIAL"/>
    <property type="match status" value="1"/>
</dbReference>
<dbReference type="InterPro" id="IPR051257">
    <property type="entry name" value="Diverse_CBS-Domain"/>
</dbReference>
<name>A0ABP6NAF6_9ACTN</name>
<accession>A0ABP6NAF6</accession>
<organism evidence="4 5">
    <name type="scientific">Planomonospora alba</name>
    <dbReference type="NCBI Taxonomy" id="161354"/>
    <lineage>
        <taxon>Bacteria</taxon>
        <taxon>Bacillati</taxon>
        <taxon>Actinomycetota</taxon>
        <taxon>Actinomycetes</taxon>
        <taxon>Streptosporangiales</taxon>
        <taxon>Streptosporangiaceae</taxon>
        <taxon>Planomonospora</taxon>
    </lineage>
</organism>
<dbReference type="Pfam" id="PF00571">
    <property type="entry name" value="CBS"/>
    <property type="match status" value="2"/>
</dbReference>
<protein>
    <recommendedName>
        <fullName evidence="3">CBS domain-containing protein</fullName>
    </recommendedName>
</protein>
<dbReference type="Gene3D" id="3.10.580.10">
    <property type="entry name" value="CBS-domain"/>
    <property type="match status" value="1"/>
</dbReference>
<keyword evidence="5" id="KW-1185">Reference proteome</keyword>
<dbReference type="PANTHER" id="PTHR43080:SF29">
    <property type="entry name" value="OS02G0818000 PROTEIN"/>
    <property type="match status" value="1"/>
</dbReference>
<dbReference type="PROSITE" id="PS51371">
    <property type="entry name" value="CBS"/>
    <property type="match status" value="2"/>
</dbReference>
<reference evidence="5" key="1">
    <citation type="journal article" date="2019" name="Int. J. Syst. Evol. Microbiol.">
        <title>The Global Catalogue of Microorganisms (GCM) 10K type strain sequencing project: providing services to taxonomists for standard genome sequencing and annotation.</title>
        <authorList>
            <consortium name="The Broad Institute Genomics Platform"/>
            <consortium name="The Broad Institute Genome Sequencing Center for Infectious Disease"/>
            <person name="Wu L."/>
            <person name="Ma J."/>
        </authorList>
    </citation>
    <scope>NUCLEOTIDE SEQUENCE [LARGE SCALE GENOMIC DNA]</scope>
    <source>
        <strain evidence="5">JCM 9373</strain>
    </source>
</reference>
<evidence type="ECO:0000256" key="1">
    <source>
        <dbReference type="ARBA" id="ARBA00023122"/>
    </source>
</evidence>
<dbReference type="InterPro" id="IPR000644">
    <property type="entry name" value="CBS_dom"/>
</dbReference>
<dbReference type="SMART" id="SM00116">
    <property type="entry name" value="CBS"/>
    <property type="match status" value="2"/>
</dbReference>